<sequence>MAAVTLYGRGGDDDDGGTRYGERCNDRNCEFRSVFWLVPFHTAVDDHSMVLRLLKDQQGQLAVAPLDEIPNYANVMLFVNIDVITSYKSMNAGCTHEKA</sequence>
<proteinExistence type="predicted"/>
<dbReference type="EMBL" id="BGZK01000092">
    <property type="protein sequence ID" value="GBP18024.1"/>
    <property type="molecule type" value="Genomic_DNA"/>
</dbReference>
<dbReference type="Proteomes" id="UP000299102">
    <property type="component" value="Unassembled WGS sequence"/>
</dbReference>
<evidence type="ECO:0000313" key="1">
    <source>
        <dbReference type="EMBL" id="GBP18024.1"/>
    </source>
</evidence>
<accession>A0A4C1TVW1</accession>
<protein>
    <submittedName>
        <fullName evidence="1">Uncharacterized protein</fullName>
    </submittedName>
</protein>
<organism evidence="1 2">
    <name type="scientific">Eumeta variegata</name>
    <name type="common">Bagworm moth</name>
    <name type="synonym">Eumeta japonica</name>
    <dbReference type="NCBI Taxonomy" id="151549"/>
    <lineage>
        <taxon>Eukaryota</taxon>
        <taxon>Metazoa</taxon>
        <taxon>Ecdysozoa</taxon>
        <taxon>Arthropoda</taxon>
        <taxon>Hexapoda</taxon>
        <taxon>Insecta</taxon>
        <taxon>Pterygota</taxon>
        <taxon>Neoptera</taxon>
        <taxon>Endopterygota</taxon>
        <taxon>Lepidoptera</taxon>
        <taxon>Glossata</taxon>
        <taxon>Ditrysia</taxon>
        <taxon>Tineoidea</taxon>
        <taxon>Psychidae</taxon>
        <taxon>Oiketicinae</taxon>
        <taxon>Eumeta</taxon>
    </lineage>
</organism>
<gene>
    <name evidence="1" type="ORF">EVAR_16970_1</name>
</gene>
<reference evidence="1 2" key="1">
    <citation type="journal article" date="2019" name="Commun. Biol.">
        <title>The bagworm genome reveals a unique fibroin gene that provides high tensile strength.</title>
        <authorList>
            <person name="Kono N."/>
            <person name="Nakamura H."/>
            <person name="Ohtoshi R."/>
            <person name="Tomita M."/>
            <person name="Numata K."/>
            <person name="Arakawa K."/>
        </authorList>
    </citation>
    <scope>NUCLEOTIDE SEQUENCE [LARGE SCALE GENOMIC DNA]</scope>
</reference>
<keyword evidence="2" id="KW-1185">Reference proteome</keyword>
<name>A0A4C1TVW1_EUMVA</name>
<comment type="caution">
    <text evidence="1">The sequence shown here is derived from an EMBL/GenBank/DDBJ whole genome shotgun (WGS) entry which is preliminary data.</text>
</comment>
<dbReference type="AlphaFoldDB" id="A0A4C1TVW1"/>
<evidence type="ECO:0000313" key="2">
    <source>
        <dbReference type="Proteomes" id="UP000299102"/>
    </source>
</evidence>